<dbReference type="InterPro" id="IPR036291">
    <property type="entry name" value="NAD(P)-bd_dom_sf"/>
</dbReference>
<protein>
    <submittedName>
        <fullName evidence="6">Inositol 2-dehydrogenase</fullName>
        <ecNumber evidence="6">1.1.1.18</ecNumber>
    </submittedName>
</protein>
<evidence type="ECO:0000256" key="2">
    <source>
        <dbReference type="ARBA" id="ARBA00022729"/>
    </source>
</evidence>
<sequence>MKVLNVAIVGNGRIGKLHAENILYRLPEFNLVKVADPFFDDAWCKEHIVIATKDVASIFTDEQIDIFLICTPSSFHTEHINLAAKNGKHIFCEKPIGLNEADIIDAIKMAEYCDVKLQVGFNRRFDTDFAHIKHQIKVKGLGEPHIIRITSRDPDCPPEEYIKNSGGIFMDMSIHDFDMARFLAGSEVVEVFAMGQNLIDPVFKKYDDYDTAVINLKFANGGLGVIDNSRKAVYGYDQRIEVFSNKGCLRTKNLLEHNVVFSGEHQVETAKPLCFFLERYRDAFIYQLKSFHAAIVNNEKPMVDGFDGLQAIRIARAAKESAKNNIPVKVATSL</sequence>
<dbReference type="PANTHER" id="PTHR42840">
    <property type="entry name" value="NAD(P)-BINDING ROSSMANN-FOLD SUPERFAMILY PROTEIN-RELATED"/>
    <property type="match status" value="1"/>
</dbReference>
<dbReference type="Pfam" id="PF22725">
    <property type="entry name" value="GFO_IDH_MocA_C3"/>
    <property type="match status" value="1"/>
</dbReference>
<evidence type="ECO:0000256" key="3">
    <source>
        <dbReference type="ARBA" id="ARBA00023002"/>
    </source>
</evidence>
<dbReference type="InterPro" id="IPR055170">
    <property type="entry name" value="GFO_IDH_MocA-like_dom"/>
</dbReference>
<dbReference type="Gene3D" id="3.30.360.10">
    <property type="entry name" value="Dihydrodipicolinate Reductase, domain 2"/>
    <property type="match status" value="1"/>
</dbReference>
<evidence type="ECO:0000259" key="5">
    <source>
        <dbReference type="Pfam" id="PF22725"/>
    </source>
</evidence>
<dbReference type="InterPro" id="IPR030827">
    <property type="entry name" value="Myo_inos_IolG"/>
</dbReference>
<dbReference type="EC" id="1.1.1.18" evidence="6"/>
<keyword evidence="7" id="KW-1185">Reference proteome</keyword>
<keyword evidence="3 6" id="KW-0560">Oxidoreductase</keyword>
<dbReference type="Gene3D" id="3.40.50.720">
    <property type="entry name" value="NAD(P)-binding Rossmann-like Domain"/>
    <property type="match status" value="1"/>
</dbReference>
<dbReference type="GO" id="GO:0050112">
    <property type="term" value="F:inositol 2-dehydrogenase (NAD+) activity"/>
    <property type="evidence" value="ECO:0007669"/>
    <property type="project" value="UniProtKB-EC"/>
</dbReference>
<feature type="domain" description="Gfo/Idh/MocA-like oxidoreductase N-terminal" evidence="4">
    <location>
        <begin position="4"/>
        <end position="121"/>
    </location>
</feature>
<dbReference type="NCBIfam" id="TIGR04380">
    <property type="entry name" value="myo_inos_iolG"/>
    <property type="match status" value="1"/>
</dbReference>
<evidence type="ECO:0000256" key="1">
    <source>
        <dbReference type="ARBA" id="ARBA00010928"/>
    </source>
</evidence>
<comment type="caution">
    <text evidence="6">The sequence shown here is derived from an EMBL/GenBank/DDBJ whole genome shotgun (WGS) entry which is preliminary data.</text>
</comment>
<evidence type="ECO:0000313" key="7">
    <source>
        <dbReference type="Proteomes" id="UP001203423"/>
    </source>
</evidence>
<dbReference type="SUPFAM" id="SSF51735">
    <property type="entry name" value="NAD(P)-binding Rossmann-fold domains"/>
    <property type="match status" value="1"/>
</dbReference>
<dbReference type="RefSeq" id="WP_248942708.1">
    <property type="nucleotide sequence ID" value="NZ_JAKIKS010000145.1"/>
</dbReference>
<keyword evidence="2" id="KW-0732">Signal</keyword>
<proteinExistence type="inferred from homology"/>
<dbReference type="InterPro" id="IPR000683">
    <property type="entry name" value="Gfo/Idh/MocA-like_OxRdtase_N"/>
</dbReference>
<feature type="domain" description="GFO/IDH/MocA-like oxidoreductase" evidence="5">
    <location>
        <begin position="129"/>
        <end position="249"/>
    </location>
</feature>
<dbReference type="PANTHER" id="PTHR42840:SF3">
    <property type="entry name" value="BINDING ROSSMANN FOLD OXIDOREDUCTASE, PUTATIVE (AFU_ORTHOLOGUE AFUA_2G10240)-RELATED"/>
    <property type="match status" value="1"/>
</dbReference>
<gene>
    <name evidence="6" type="primary">iolG</name>
    <name evidence="6" type="ORF">L2764_23265</name>
</gene>
<accession>A0ABT0LI97</accession>
<evidence type="ECO:0000313" key="6">
    <source>
        <dbReference type="EMBL" id="MCL1127314.1"/>
    </source>
</evidence>
<reference evidence="6 7" key="1">
    <citation type="submission" date="2022-01" db="EMBL/GenBank/DDBJ databases">
        <title>Whole genome-based taxonomy of the Shewanellaceae.</title>
        <authorList>
            <person name="Martin-Rodriguez A.J."/>
        </authorList>
    </citation>
    <scope>NUCLEOTIDE SEQUENCE [LARGE SCALE GENOMIC DNA]</scope>
    <source>
        <strain evidence="6 7">DSM 17177</strain>
    </source>
</reference>
<dbReference type="EMBL" id="JAKIKS010000145">
    <property type="protein sequence ID" value="MCL1127314.1"/>
    <property type="molecule type" value="Genomic_DNA"/>
</dbReference>
<evidence type="ECO:0000259" key="4">
    <source>
        <dbReference type="Pfam" id="PF01408"/>
    </source>
</evidence>
<dbReference type="SUPFAM" id="SSF55347">
    <property type="entry name" value="Glyceraldehyde-3-phosphate dehydrogenase-like, C-terminal domain"/>
    <property type="match status" value="1"/>
</dbReference>
<name>A0ABT0LI97_9GAMM</name>
<organism evidence="6 7">
    <name type="scientific">Shewanella surugensis</name>
    <dbReference type="NCBI Taxonomy" id="212020"/>
    <lineage>
        <taxon>Bacteria</taxon>
        <taxon>Pseudomonadati</taxon>
        <taxon>Pseudomonadota</taxon>
        <taxon>Gammaproteobacteria</taxon>
        <taxon>Alteromonadales</taxon>
        <taxon>Shewanellaceae</taxon>
        <taxon>Shewanella</taxon>
    </lineage>
</organism>
<dbReference type="Pfam" id="PF01408">
    <property type="entry name" value="GFO_IDH_MocA"/>
    <property type="match status" value="1"/>
</dbReference>
<comment type="similarity">
    <text evidence="1">Belongs to the Gfo/Idh/MocA family.</text>
</comment>
<dbReference type="Proteomes" id="UP001203423">
    <property type="component" value="Unassembled WGS sequence"/>
</dbReference>